<proteinExistence type="predicted"/>
<reference evidence="4 5" key="1">
    <citation type="journal article" date="2024" name="Commun. Biol.">
        <title>Comparative genomic analysis of thermophilic fungi reveals convergent evolutionary adaptations and gene losses.</title>
        <authorList>
            <person name="Steindorff A.S."/>
            <person name="Aguilar-Pontes M.V."/>
            <person name="Robinson A.J."/>
            <person name="Andreopoulos B."/>
            <person name="LaButti K."/>
            <person name="Kuo A."/>
            <person name="Mondo S."/>
            <person name="Riley R."/>
            <person name="Otillar R."/>
            <person name="Haridas S."/>
            <person name="Lipzen A."/>
            <person name="Grimwood J."/>
            <person name="Schmutz J."/>
            <person name="Clum A."/>
            <person name="Reid I.D."/>
            <person name="Moisan M.C."/>
            <person name="Butler G."/>
            <person name="Nguyen T.T.M."/>
            <person name="Dewar K."/>
            <person name="Conant G."/>
            <person name="Drula E."/>
            <person name="Henrissat B."/>
            <person name="Hansel C."/>
            <person name="Singer S."/>
            <person name="Hutchinson M.I."/>
            <person name="de Vries R.P."/>
            <person name="Natvig D.O."/>
            <person name="Powell A.J."/>
            <person name="Tsang A."/>
            <person name="Grigoriev I.V."/>
        </authorList>
    </citation>
    <scope>NUCLEOTIDE SEQUENCE [LARGE SCALE GENOMIC DNA]</scope>
    <source>
        <strain evidence="4 5">CBS 494.80</strain>
    </source>
</reference>
<dbReference type="EMBL" id="JAZHXI010000021">
    <property type="protein sequence ID" value="KAL2060685.1"/>
    <property type="molecule type" value="Genomic_DNA"/>
</dbReference>
<protein>
    <recommendedName>
        <fullName evidence="3">Serine hydrolase domain-containing protein</fullName>
    </recommendedName>
</protein>
<dbReference type="PANTHER" id="PTHR48070:SF1">
    <property type="entry name" value="SERINE HYDROLASE FSH DOMAIN-CONTAINING PROTEIN"/>
    <property type="match status" value="1"/>
</dbReference>
<dbReference type="Gene3D" id="3.40.50.1820">
    <property type="entry name" value="alpha/beta hydrolase"/>
    <property type="match status" value="1"/>
</dbReference>
<dbReference type="SUPFAM" id="SSF53474">
    <property type="entry name" value="alpha/beta-Hydrolases"/>
    <property type="match status" value="1"/>
</dbReference>
<dbReference type="InterPro" id="IPR005645">
    <property type="entry name" value="FSH-like_dom"/>
</dbReference>
<organism evidence="4 5">
    <name type="scientific">Oculimacula yallundae</name>
    <dbReference type="NCBI Taxonomy" id="86028"/>
    <lineage>
        <taxon>Eukaryota</taxon>
        <taxon>Fungi</taxon>
        <taxon>Dikarya</taxon>
        <taxon>Ascomycota</taxon>
        <taxon>Pezizomycotina</taxon>
        <taxon>Leotiomycetes</taxon>
        <taxon>Helotiales</taxon>
        <taxon>Ploettnerulaceae</taxon>
        <taxon>Oculimacula</taxon>
    </lineage>
</organism>
<keyword evidence="5" id="KW-1185">Reference proteome</keyword>
<evidence type="ECO:0000256" key="1">
    <source>
        <dbReference type="ARBA" id="ARBA00022801"/>
    </source>
</evidence>
<dbReference type="PANTHER" id="PTHR48070">
    <property type="entry name" value="ESTERASE OVCA2"/>
    <property type="match status" value="1"/>
</dbReference>
<dbReference type="InterPro" id="IPR050593">
    <property type="entry name" value="LovG"/>
</dbReference>
<name>A0ABR4BSR6_9HELO</name>
<evidence type="ECO:0000313" key="5">
    <source>
        <dbReference type="Proteomes" id="UP001595075"/>
    </source>
</evidence>
<evidence type="ECO:0000259" key="3">
    <source>
        <dbReference type="Pfam" id="PF03959"/>
    </source>
</evidence>
<comment type="caution">
    <text evidence="4">The sequence shown here is derived from an EMBL/GenBank/DDBJ whole genome shotgun (WGS) entry which is preliminary data.</text>
</comment>
<feature type="region of interest" description="Disordered" evidence="2">
    <location>
        <begin position="76"/>
        <end position="119"/>
    </location>
</feature>
<dbReference type="InterPro" id="IPR029058">
    <property type="entry name" value="AB_hydrolase_fold"/>
</dbReference>
<dbReference type="Pfam" id="PF03959">
    <property type="entry name" value="FSH1"/>
    <property type="match status" value="1"/>
</dbReference>
<gene>
    <name evidence="4" type="ORF">VTL71DRAFT_9326</name>
</gene>
<dbReference type="Proteomes" id="UP001595075">
    <property type="component" value="Unassembled WGS sequence"/>
</dbReference>
<keyword evidence="1" id="KW-0378">Hydrolase</keyword>
<feature type="domain" description="Serine hydrolase" evidence="3">
    <location>
        <begin position="6"/>
        <end position="245"/>
    </location>
</feature>
<evidence type="ECO:0000313" key="4">
    <source>
        <dbReference type="EMBL" id="KAL2060685.1"/>
    </source>
</evidence>
<accession>A0ABR4BSR6</accession>
<feature type="compositionally biased region" description="Basic and acidic residues" evidence="2">
    <location>
        <begin position="102"/>
        <end position="119"/>
    </location>
</feature>
<sequence>MSFQMEPLPRIACFHGGGSAAAIFTEQCSQLTTQLSNTFEFVFFDAPFLRSAGPGVLPIFTYEKYGPYRTWFVDPTADPNPNPNPNSGSGSGSGSGSNPNSELDRGDGRKEDGSGEGGVERVLRLMSEYGEQRDGGEWVGVLGFSQGTRVASGLLLDQQRRKKLGLPRAEGGIDFKFGILCMGSFAPMVSDVIHASFTEDLIMIPTLHVHGTKDVFYEDGKKQVETYFDRKTVTVWDVAYHHAMPWYRADVLKFVELIRTLWAETKGA</sequence>
<evidence type="ECO:0000256" key="2">
    <source>
        <dbReference type="SAM" id="MobiDB-lite"/>
    </source>
</evidence>